<feature type="transmembrane region" description="Helical" evidence="2">
    <location>
        <begin position="393"/>
        <end position="410"/>
    </location>
</feature>
<evidence type="ECO:0000313" key="3">
    <source>
        <dbReference type="EMBL" id="KNZ60641.1"/>
    </source>
</evidence>
<feature type="region of interest" description="Disordered" evidence="1">
    <location>
        <begin position="454"/>
        <end position="474"/>
    </location>
</feature>
<feature type="transmembrane region" description="Helical" evidence="2">
    <location>
        <begin position="481"/>
        <end position="501"/>
    </location>
</feature>
<dbReference type="AlphaFoldDB" id="A0A0L6VIM6"/>
<accession>A0A0L6VIM6</accession>
<feature type="region of interest" description="Disordered" evidence="1">
    <location>
        <begin position="290"/>
        <end position="350"/>
    </location>
</feature>
<name>A0A0L6VIM6_9BASI</name>
<gene>
    <name evidence="3" type="ORF">VP01_1525g2</name>
</gene>
<protein>
    <submittedName>
        <fullName evidence="3">Uncharacterized protein</fullName>
    </submittedName>
</protein>
<comment type="caution">
    <text evidence="3">The sequence shown here is derived from an EMBL/GenBank/DDBJ whole genome shotgun (WGS) entry which is preliminary data.</text>
</comment>
<feature type="compositionally biased region" description="Polar residues" evidence="1">
    <location>
        <begin position="458"/>
        <end position="468"/>
    </location>
</feature>
<dbReference type="VEuPathDB" id="FungiDB:VP01_1525g2"/>
<evidence type="ECO:0000313" key="4">
    <source>
        <dbReference type="Proteomes" id="UP000037035"/>
    </source>
</evidence>
<keyword evidence="2" id="KW-0472">Membrane</keyword>
<feature type="transmembrane region" description="Helical" evidence="2">
    <location>
        <begin position="586"/>
        <end position="611"/>
    </location>
</feature>
<sequence length="636" mass="71794">MNQPRCVDPHPGATSTLLEIQLAYCNIESTTANTILQYVLVMVAFTLDDANIVSTHRCAGWHTALHNTGGGVVSSWVPGNATLPLSNVKSHNVALGRPTNIKSATSVRRNCGCGPPTQSFWKYDTQHSPANMKFKLHLFAYVDILAQSLKVGVSACQLQAVEKVFFAVLGASAQPFNFHVNFSPVELVLWKSPCNYPSDSCGSMQNGSSNSRSIDIFLVFFSWFSTPKWEPDVFVFGAATPKMEVWESDLQFLGVVSPSPKNCVMSNLILIFPRDPEPIFLSLEPHISGSTSQRKRYQTKQNTRTRNKTTTKPALNHHWTPRDLPHTRISPSPNHHPFHTPYTSKNPKIRSKSDCKLLKTWPASSMRNQRSSLLFSCVSKEKTGDKMANEKKGSLFFFVYILFYLTLLTGDSFGKKITLDDSTEGLLWMTQQRKPTYVICLKIKTTQKQKEEDIGVNKQVSSRGGSETPSEDRVKQKYKDITGEGTSGFLVIDLFCFWLFGMRVKLNIFNLTHNTTISHLMYCTWVEDILNGENSCKTENLISLLSLRLTHPLMIKIVEISTLSLKRFFLLFFLQIIKHHIKRKVHYYFSFVSSLSGLNSIHLSVFLFISFSKPPFNLLYLCPLLNLLHPSPGLWA</sequence>
<dbReference type="Proteomes" id="UP000037035">
    <property type="component" value="Unassembled WGS sequence"/>
</dbReference>
<proteinExistence type="predicted"/>
<feature type="compositionally biased region" description="Basic residues" evidence="1">
    <location>
        <begin position="293"/>
        <end position="309"/>
    </location>
</feature>
<evidence type="ECO:0000256" key="1">
    <source>
        <dbReference type="SAM" id="MobiDB-lite"/>
    </source>
</evidence>
<dbReference type="EMBL" id="LAVV01005842">
    <property type="protein sequence ID" value="KNZ60641.1"/>
    <property type="molecule type" value="Genomic_DNA"/>
</dbReference>
<keyword evidence="2" id="KW-1133">Transmembrane helix</keyword>
<keyword evidence="4" id="KW-1185">Reference proteome</keyword>
<keyword evidence="2" id="KW-0812">Transmembrane</keyword>
<evidence type="ECO:0000256" key="2">
    <source>
        <dbReference type="SAM" id="Phobius"/>
    </source>
</evidence>
<reference evidence="3 4" key="1">
    <citation type="submission" date="2015-08" db="EMBL/GenBank/DDBJ databases">
        <title>Next Generation Sequencing and Analysis of the Genome of Puccinia sorghi L Schw, the Causal Agent of Maize Common Rust.</title>
        <authorList>
            <person name="Rochi L."/>
            <person name="Burguener G."/>
            <person name="Darino M."/>
            <person name="Turjanski A."/>
            <person name="Kreff E."/>
            <person name="Dieguez M.J."/>
            <person name="Sacco F."/>
        </authorList>
    </citation>
    <scope>NUCLEOTIDE SEQUENCE [LARGE SCALE GENOMIC DNA]</scope>
    <source>
        <strain evidence="3 4">RO10H11247</strain>
    </source>
</reference>
<organism evidence="3 4">
    <name type="scientific">Puccinia sorghi</name>
    <dbReference type="NCBI Taxonomy" id="27349"/>
    <lineage>
        <taxon>Eukaryota</taxon>
        <taxon>Fungi</taxon>
        <taxon>Dikarya</taxon>
        <taxon>Basidiomycota</taxon>
        <taxon>Pucciniomycotina</taxon>
        <taxon>Pucciniomycetes</taxon>
        <taxon>Pucciniales</taxon>
        <taxon>Pucciniaceae</taxon>
        <taxon>Puccinia</taxon>
    </lineage>
</organism>